<feature type="compositionally biased region" description="Low complexity" evidence="1">
    <location>
        <begin position="360"/>
        <end position="372"/>
    </location>
</feature>
<evidence type="ECO:0000256" key="1">
    <source>
        <dbReference type="SAM" id="MobiDB-lite"/>
    </source>
</evidence>
<dbReference type="Proteomes" id="UP000193689">
    <property type="component" value="Unassembled WGS sequence"/>
</dbReference>
<feature type="region of interest" description="Disordered" evidence="1">
    <location>
        <begin position="556"/>
        <end position="577"/>
    </location>
</feature>
<dbReference type="AlphaFoldDB" id="A0A1Y2EIZ0"/>
<feature type="compositionally biased region" description="Basic and acidic residues" evidence="1">
    <location>
        <begin position="488"/>
        <end position="507"/>
    </location>
</feature>
<keyword evidence="3" id="KW-1185">Reference proteome</keyword>
<proteinExistence type="predicted"/>
<accession>A0A1Y2EIZ0</accession>
<dbReference type="RefSeq" id="XP_040720798.1">
    <property type="nucleotide sequence ID" value="XM_040857836.1"/>
</dbReference>
<evidence type="ECO:0008006" key="4">
    <source>
        <dbReference type="Google" id="ProtNLM"/>
    </source>
</evidence>
<gene>
    <name evidence="2" type="ORF">BCR38DRAFT_404321</name>
</gene>
<dbReference type="EMBL" id="MCFJ01000001">
    <property type="protein sequence ID" value="ORY71206.1"/>
    <property type="molecule type" value="Genomic_DNA"/>
</dbReference>
<dbReference type="STRING" id="1141098.A0A1Y2EIZ0"/>
<name>A0A1Y2EIZ0_9PEZI</name>
<feature type="region of interest" description="Disordered" evidence="1">
    <location>
        <begin position="482"/>
        <end position="531"/>
    </location>
</feature>
<organism evidence="2 3">
    <name type="scientific">Pseudomassariella vexata</name>
    <dbReference type="NCBI Taxonomy" id="1141098"/>
    <lineage>
        <taxon>Eukaryota</taxon>
        <taxon>Fungi</taxon>
        <taxon>Dikarya</taxon>
        <taxon>Ascomycota</taxon>
        <taxon>Pezizomycotina</taxon>
        <taxon>Sordariomycetes</taxon>
        <taxon>Xylariomycetidae</taxon>
        <taxon>Amphisphaeriales</taxon>
        <taxon>Pseudomassariaceae</taxon>
        <taxon>Pseudomassariella</taxon>
    </lineage>
</organism>
<dbReference type="OrthoDB" id="5382953at2759"/>
<feature type="region of interest" description="Disordered" evidence="1">
    <location>
        <begin position="274"/>
        <end position="374"/>
    </location>
</feature>
<protein>
    <recommendedName>
        <fullName evidence="4">DNA (cytosine-5)-methyltransferase 1 replication foci domain-containing protein</fullName>
    </recommendedName>
</protein>
<evidence type="ECO:0000313" key="2">
    <source>
        <dbReference type="EMBL" id="ORY71206.1"/>
    </source>
</evidence>
<evidence type="ECO:0000313" key="3">
    <source>
        <dbReference type="Proteomes" id="UP000193689"/>
    </source>
</evidence>
<dbReference type="GeneID" id="63774048"/>
<feature type="compositionally biased region" description="Polar residues" evidence="1">
    <location>
        <begin position="288"/>
        <end position="299"/>
    </location>
</feature>
<sequence>MAGRRRARAASISTVATVNQNAIRYQKESAVLKPVNPSLHPDDWPSLVLNDATVYRRDGTVANLLNMDLEGPFIIRGMLELDEDQKHLHDTVVKGHSKSTSAWIEVYYATQFSIGENDEQIPITWALGESGWFEIVPSIQYAEMYKFLAQGISLHYGLLARLEGEMDTLKRLEKAKPKKQRRKINLQDVHIPIDELLLMYAIRAGDGSTQDEVVQRCKDHAPFLISHFPKGTDFARWIGDQYPDLAQKIERKGTLTTPSTEPIQFMLQESVPIETGNAKGKRKAAHRGSSQRSTRSSEQAEYKAATLSVDGLCKERAKPRSKRVSPSATKNESMEDTDVDMRDFAQEAASSLPSQNPPVAGASTTGPSASAAEPEPGLAVVLHVLNDERTKAMAEYSEGKHKKHPDRITASSWQTKVYMACSMKEYAAKAEIFQYFASDLVCQLGPEWHESELYDWAKQHAKKKPTFEHISEQGILGLTRRQKMPQTTKREEKTLGEKGRPQSEHIGKTPRTGGKAAGLRPSLGGKKRLRDVYDEDDMDIDDGLPRRKTAKISQYFTDEEDGGQVADASSSEEEDQTLKLGSLTKIVIRTENVPSTTAKGPNHTWTCEEPDCGYVVRAANEKDGQDLIRLHFEQHEKEASDEAKKRQLSKINLAMQESRGHMPIKYAYFPPFLIKLHYLRSPKS</sequence>
<dbReference type="InParanoid" id="A0A1Y2EIZ0"/>
<reference evidence="2 3" key="1">
    <citation type="submission" date="2016-07" db="EMBL/GenBank/DDBJ databases">
        <title>Pervasive Adenine N6-methylation of Active Genes in Fungi.</title>
        <authorList>
            <consortium name="DOE Joint Genome Institute"/>
            <person name="Mondo S.J."/>
            <person name="Dannebaum R.O."/>
            <person name="Kuo R.C."/>
            <person name="Labutti K."/>
            <person name="Haridas S."/>
            <person name="Kuo A."/>
            <person name="Salamov A."/>
            <person name="Ahrendt S.R."/>
            <person name="Lipzen A."/>
            <person name="Sullivan W."/>
            <person name="Andreopoulos W.B."/>
            <person name="Clum A."/>
            <person name="Lindquist E."/>
            <person name="Daum C."/>
            <person name="Ramamoorthy G.K."/>
            <person name="Gryganskyi A."/>
            <person name="Culley D."/>
            <person name="Magnuson J.K."/>
            <person name="James T.Y."/>
            <person name="O'Malley M.A."/>
            <person name="Stajich J.E."/>
            <person name="Spatafora J.W."/>
            <person name="Visel A."/>
            <person name="Grigoriev I.V."/>
        </authorList>
    </citation>
    <scope>NUCLEOTIDE SEQUENCE [LARGE SCALE GENOMIC DNA]</scope>
    <source>
        <strain evidence="2 3">CBS 129021</strain>
    </source>
</reference>
<comment type="caution">
    <text evidence="2">The sequence shown here is derived from an EMBL/GenBank/DDBJ whole genome shotgun (WGS) entry which is preliminary data.</text>
</comment>